<feature type="compositionally biased region" description="Gly residues" evidence="1">
    <location>
        <begin position="66"/>
        <end position="77"/>
    </location>
</feature>
<organism evidence="2">
    <name type="scientific">Oryza glumipatula</name>
    <dbReference type="NCBI Taxonomy" id="40148"/>
    <lineage>
        <taxon>Eukaryota</taxon>
        <taxon>Viridiplantae</taxon>
        <taxon>Streptophyta</taxon>
        <taxon>Embryophyta</taxon>
        <taxon>Tracheophyta</taxon>
        <taxon>Spermatophyta</taxon>
        <taxon>Magnoliopsida</taxon>
        <taxon>Liliopsida</taxon>
        <taxon>Poales</taxon>
        <taxon>Poaceae</taxon>
        <taxon>BOP clade</taxon>
        <taxon>Oryzoideae</taxon>
        <taxon>Oryzeae</taxon>
        <taxon>Oryzinae</taxon>
        <taxon>Oryza</taxon>
    </lineage>
</organism>
<reference evidence="2" key="2">
    <citation type="submission" date="2018-05" db="EMBL/GenBank/DDBJ databases">
        <title>OgluRS3 (Oryza glumaepatula Reference Sequence Version 3).</title>
        <authorList>
            <person name="Zhang J."/>
            <person name="Kudrna D."/>
            <person name="Lee S."/>
            <person name="Talag J."/>
            <person name="Welchert J."/>
            <person name="Wing R.A."/>
        </authorList>
    </citation>
    <scope>NUCLEOTIDE SEQUENCE [LARGE SCALE GENOMIC DNA]</scope>
</reference>
<accession>A0A0E0BKR3</accession>
<feature type="compositionally biased region" description="Basic residues" evidence="1">
    <location>
        <begin position="82"/>
        <end position="96"/>
    </location>
</feature>
<keyword evidence="3" id="KW-1185">Reference proteome</keyword>
<name>A0A0E0BKR3_9ORYZ</name>
<dbReference type="AlphaFoldDB" id="A0A0E0BKR3"/>
<evidence type="ECO:0000256" key="1">
    <source>
        <dbReference type="SAM" id="MobiDB-lite"/>
    </source>
</evidence>
<reference evidence="2" key="1">
    <citation type="submission" date="2015-04" db="UniProtKB">
        <authorList>
            <consortium name="EnsemblPlants"/>
        </authorList>
    </citation>
    <scope>IDENTIFICATION</scope>
</reference>
<dbReference type="Proteomes" id="UP000026961">
    <property type="component" value="Chromosome 11"/>
</dbReference>
<feature type="region of interest" description="Disordered" evidence="1">
    <location>
        <begin position="66"/>
        <end position="104"/>
    </location>
</feature>
<evidence type="ECO:0000313" key="3">
    <source>
        <dbReference type="Proteomes" id="UP000026961"/>
    </source>
</evidence>
<dbReference type="HOGENOM" id="CLU_2254314_0_0_1"/>
<dbReference type="EnsemblPlants" id="OGLUM11G17890.1">
    <property type="protein sequence ID" value="OGLUM11G17890.1"/>
    <property type="gene ID" value="OGLUM11G17890"/>
</dbReference>
<dbReference type="Gramene" id="OGLUM11G17890.1">
    <property type="protein sequence ID" value="OGLUM11G17890.1"/>
    <property type="gene ID" value="OGLUM11G17890"/>
</dbReference>
<sequence length="104" mass="11325">MLANPAEVAVVVFPAGGSVGDFLGERIRRFSTPFSSPPLPRSLGQIRRRWWRRRFRFSLGSGGGGGFSLGSGGGDDVGGTRKLIRPRGSARRRRRPLGWIGRSC</sequence>
<protein>
    <submittedName>
        <fullName evidence="2">Uncharacterized protein</fullName>
    </submittedName>
</protein>
<proteinExistence type="predicted"/>
<evidence type="ECO:0000313" key="2">
    <source>
        <dbReference type="EnsemblPlants" id="OGLUM11G17890.1"/>
    </source>
</evidence>